<dbReference type="InterPro" id="IPR052715">
    <property type="entry name" value="RAYT_transposase"/>
</dbReference>
<evidence type="ECO:0000259" key="1">
    <source>
        <dbReference type="SMART" id="SM01321"/>
    </source>
</evidence>
<dbReference type="NCBIfam" id="NF047646">
    <property type="entry name" value="REP_Tyr_transpos"/>
    <property type="match status" value="1"/>
</dbReference>
<name>A0ABS2K609_9GAMM</name>
<keyword evidence="3" id="KW-1185">Reference proteome</keyword>
<proteinExistence type="predicted"/>
<dbReference type="SUPFAM" id="SSF143422">
    <property type="entry name" value="Transposase IS200-like"/>
    <property type="match status" value="1"/>
</dbReference>
<dbReference type="Gene3D" id="3.30.70.1290">
    <property type="entry name" value="Transposase IS200-like"/>
    <property type="match status" value="1"/>
</dbReference>
<dbReference type="SMART" id="SM01321">
    <property type="entry name" value="Y1_Tnp"/>
    <property type="match status" value="1"/>
</dbReference>
<dbReference type="InterPro" id="IPR036515">
    <property type="entry name" value="Transposase_17_sf"/>
</dbReference>
<evidence type="ECO:0000313" key="3">
    <source>
        <dbReference type="Proteomes" id="UP001430149"/>
    </source>
</evidence>
<feature type="domain" description="Transposase IS200-like" evidence="1">
    <location>
        <begin position="8"/>
        <end position="131"/>
    </location>
</feature>
<accession>A0ABS2K609</accession>
<dbReference type="PANTHER" id="PTHR36966">
    <property type="entry name" value="REP-ASSOCIATED TYROSINE TRANSPOSASE"/>
    <property type="match status" value="1"/>
</dbReference>
<reference evidence="2" key="1">
    <citation type="submission" date="2020-10" db="EMBL/GenBank/DDBJ databases">
        <title>Phylogeny of dyella-like bacteria.</title>
        <authorList>
            <person name="Fu J."/>
        </authorList>
    </citation>
    <scope>NUCLEOTIDE SEQUENCE</scope>
    <source>
        <strain evidence="2">DHOC52</strain>
    </source>
</reference>
<dbReference type="InterPro" id="IPR002686">
    <property type="entry name" value="Transposase_17"/>
</dbReference>
<gene>
    <name evidence="2" type="ORF">ISP19_14785</name>
</gene>
<evidence type="ECO:0000313" key="2">
    <source>
        <dbReference type="EMBL" id="MBM7126645.1"/>
    </source>
</evidence>
<dbReference type="Proteomes" id="UP001430149">
    <property type="component" value="Unassembled WGS sequence"/>
</dbReference>
<organism evidence="2 3">
    <name type="scientific">Dyella flava</name>
    <dbReference type="NCBI Taxonomy" id="1920170"/>
    <lineage>
        <taxon>Bacteria</taxon>
        <taxon>Pseudomonadati</taxon>
        <taxon>Pseudomonadota</taxon>
        <taxon>Gammaproteobacteria</taxon>
        <taxon>Lysobacterales</taxon>
        <taxon>Rhodanobacteraceae</taxon>
        <taxon>Dyella</taxon>
    </lineage>
</organism>
<protein>
    <submittedName>
        <fullName evidence="2">Transposase</fullName>
    </submittedName>
</protein>
<dbReference type="EMBL" id="JADIKE010000037">
    <property type="protein sequence ID" value="MBM7126645.1"/>
    <property type="molecule type" value="Genomic_DNA"/>
</dbReference>
<comment type="caution">
    <text evidence="2">The sequence shown here is derived from an EMBL/GenBank/DDBJ whole genome shotgun (WGS) entry which is preliminary data.</text>
</comment>
<dbReference type="PANTHER" id="PTHR36966:SF1">
    <property type="entry name" value="REP-ASSOCIATED TYROSINE TRANSPOSASE"/>
    <property type="match status" value="1"/>
</dbReference>
<sequence>MRYRRTQAPGGTFFFTVNLADRSSSLLTERIAVLRHAVTVVKQRHPFHITAWVVLPEHMHAVWRMPAEDGNYSMRWMLIKQTFSKAIEARGVACASKRRKGEREIWQRRFWEHQIRNDLDLQRHVDYVHINPVKHRYVTRASDWAYSSIHRYIRRGDISPDWACDHHVTQ</sequence>
<dbReference type="RefSeq" id="WP_204683176.1">
    <property type="nucleotide sequence ID" value="NZ_BSNR01000004.1"/>
</dbReference>